<organism evidence="1">
    <name type="scientific">Candidatus Kentrum sp. DK</name>
    <dbReference type="NCBI Taxonomy" id="2126562"/>
    <lineage>
        <taxon>Bacteria</taxon>
        <taxon>Pseudomonadati</taxon>
        <taxon>Pseudomonadota</taxon>
        <taxon>Gammaproteobacteria</taxon>
        <taxon>Candidatus Kentrum</taxon>
    </lineage>
</organism>
<sequence length="314" mass="36043">MEVERPKTVYEKIWWGSVKELEKAFAEIFEQKKPEVLDDALDILVARCAAYLAKGEVNGFAEVGQRLGRAMRRSGFPTTWEIEDHPLVRLHGQIQGIARVATQTGEKELGDDIKALLRQSKHANEIIRFLALKRGARFSDIEERLRETSGSRTPGVYYPLTRLMNTGLVRKFESDNRYELTYLGGELAALLMSPPLEEWDVTETVREFWDQLAALAERADELESLEPTIREEMGDWLKRNAQVQKVLRELGFPDEFIPSYSDHPPIKNPDNSLARLELLIIISLLLSQMNTQRSPNCFTHKGSRRLTHREQIAK</sequence>
<reference evidence="1" key="1">
    <citation type="submission" date="2019-02" db="EMBL/GenBank/DDBJ databases">
        <authorList>
            <person name="Gruber-Vodicka R. H."/>
            <person name="Seah K. B. B."/>
        </authorList>
    </citation>
    <scope>NUCLEOTIDE SEQUENCE</scope>
    <source>
        <strain evidence="1">BECK_DK161</strain>
    </source>
</reference>
<dbReference type="AlphaFoldDB" id="A0A450SXM9"/>
<gene>
    <name evidence="1" type="ORF">BECKDK2373C_GA0170839_106816</name>
</gene>
<dbReference type="SUPFAM" id="SSF46785">
    <property type="entry name" value="Winged helix' DNA-binding domain"/>
    <property type="match status" value="1"/>
</dbReference>
<accession>A0A450SXM9</accession>
<protein>
    <submittedName>
        <fullName evidence="1">Uncharacterized protein</fullName>
    </submittedName>
</protein>
<proteinExistence type="predicted"/>
<name>A0A450SXM9_9GAMM</name>
<evidence type="ECO:0000313" key="1">
    <source>
        <dbReference type="EMBL" id="VFJ58832.1"/>
    </source>
</evidence>
<dbReference type="InterPro" id="IPR036390">
    <property type="entry name" value="WH_DNA-bd_sf"/>
</dbReference>
<dbReference type="EMBL" id="CAADEY010000068">
    <property type="protein sequence ID" value="VFJ58832.1"/>
    <property type="molecule type" value="Genomic_DNA"/>
</dbReference>